<evidence type="ECO:0000256" key="1">
    <source>
        <dbReference type="SAM" id="MobiDB-lite"/>
    </source>
</evidence>
<sequence length="86" mass="9828">MRPKSVPDSPRSSHISGTARSGSGKGSDFRYRLQVEGTEYRFHPWLHVSRLKPRARYLVRPSGTIDIPEEDDFDAALLSEDNWEPD</sequence>
<proteinExistence type="predicted"/>
<evidence type="ECO:0000313" key="3">
    <source>
        <dbReference type="Proteomes" id="UP000198211"/>
    </source>
</evidence>
<dbReference type="AlphaFoldDB" id="A0A225UBK3"/>
<feature type="region of interest" description="Disordered" evidence="1">
    <location>
        <begin position="1"/>
        <end position="30"/>
    </location>
</feature>
<protein>
    <submittedName>
        <fullName evidence="2">Uncharacterized protein</fullName>
    </submittedName>
</protein>
<comment type="caution">
    <text evidence="2">The sequence shown here is derived from an EMBL/GenBank/DDBJ whole genome shotgun (WGS) entry which is preliminary data.</text>
</comment>
<accession>A0A225UBK3</accession>
<reference evidence="3" key="1">
    <citation type="submission" date="2017-03" db="EMBL/GenBank/DDBJ databases">
        <title>Phytopthora megakarya and P. palmivora, two closely related causual agents of cacao black pod achieved similar genome size and gene model numbers by different mechanisms.</title>
        <authorList>
            <person name="Ali S."/>
            <person name="Shao J."/>
            <person name="Larry D.J."/>
            <person name="Kronmiller B."/>
            <person name="Shen D."/>
            <person name="Strem M.D."/>
            <person name="Melnick R.L."/>
            <person name="Guiltinan M.J."/>
            <person name="Tyler B.M."/>
            <person name="Meinhardt L.W."/>
            <person name="Bailey B.A."/>
        </authorList>
    </citation>
    <scope>NUCLEOTIDE SEQUENCE [LARGE SCALE GENOMIC DNA]</scope>
    <source>
        <strain evidence="3">zdho120</strain>
    </source>
</reference>
<feature type="compositionally biased region" description="Polar residues" evidence="1">
    <location>
        <begin position="10"/>
        <end position="21"/>
    </location>
</feature>
<evidence type="ECO:0000313" key="2">
    <source>
        <dbReference type="EMBL" id="OWY90607.1"/>
    </source>
</evidence>
<keyword evidence="3" id="KW-1185">Reference proteome</keyword>
<dbReference type="EMBL" id="NBNE01022458">
    <property type="protein sequence ID" value="OWY90607.1"/>
    <property type="molecule type" value="Genomic_DNA"/>
</dbReference>
<organism evidence="2 3">
    <name type="scientific">Phytophthora megakarya</name>
    <dbReference type="NCBI Taxonomy" id="4795"/>
    <lineage>
        <taxon>Eukaryota</taxon>
        <taxon>Sar</taxon>
        <taxon>Stramenopiles</taxon>
        <taxon>Oomycota</taxon>
        <taxon>Peronosporomycetes</taxon>
        <taxon>Peronosporales</taxon>
        <taxon>Peronosporaceae</taxon>
        <taxon>Phytophthora</taxon>
    </lineage>
</organism>
<name>A0A225UBK3_9STRA</name>
<gene>
    <name evidence="2" type="ORF">PHMEG_00041190</name>
</gene>
<dbReference type="Proteomes" id="UP000198211">
    <property type="component" value="Unassembled WGS sequence"/>
</dbReference>